<feature type="region of interest" description="Disordered" evidence="1">
    <location>
        <begin position="1"/>
        <end position="42"/>
    </location>
</feature>
<feature type="compositionally biased region" description="Basic residues" evidence="1">
    <location>
        <begin position="15"/>
        <end position="32"/>
    </location>
</feature>
<evidence type="ECO:0000256" key="1">
    <source>
        <dbReference type="SAM" id="MobiDB-lite"/>
    </source>
</evidence>
<protein>
    <submittedName>
        <fullName evidence="2">Uncharacterized protein</fullName>
    </submittedName>
</protein>
<feature type="compositionally biased region" description="Low complexity" evidence="1">
    <location>
        <begin position="33"/>
        <end position="42"/>
    </location>
</feature>
<proteinExistence type="predicted"/>
<evidence type="ECO:0000313" key="2">
    <source>
        <dbReference type="EMBL" id="KAL0345994.1"/>
    </source>
</evidence>
<organism evidence="2">
    <name type="scientific">Sesamum radiatum</name>
    <name type="common">Black benniseed</name>
    <dbReference type="NCBI Taxonomy" id="300843"/>
    <lineage>
        <taxon>Eukaryota</taxon>
        <taxon>Viridiplantae</taxon>
        <taxon>Streptophyta</taxon>
        <taxon>Embryophyta</taxon>
        <taxon>Tracheophyta</taxon>
        <taxon>Spermatophyta</taxon>
        <taxon>Magnoliopsida</taxon>
        <taxon>eudicotyledons</taxon>
        <taxon>Gunneridae</taxon>
        <taxon>Pentapetalae</taxon>
        <taxon>asterids</taxon>
        <taxon>lamiids</taxon>
        <taxon>Lamiales</taxon>
        <taxon>Pedaliaceae</taxon>
        <taxon>Sesamum</taxon>
    </lineage>
</organism>
<dbReference type="EMBL" id="JACGWJ010000019">
    <property type="protein sequence ID" value="KAL0345994.1"/>
    <property type="molecule type" value="Genomic_DNA"/>
</dbReference>
<comment type="caution">
    <text evidence="2">The sequence shown here is derived from an EMBL/GenBank/DDBJ whole genome shotgun (WGS) entry which is preliminary data.</text>
</comment>
<reference evidence="2" key="2">
    <citation type="journal article" date="2024" name="Plant">
        <title>Genomic evolution and insights into agronomic trait innovations of Sesamum species.</title>
        <authorList>
            <person name="Miao H."/>
            <person name="Wang L."/>
            <person name="Qu L."/>
            <person name="Liu H."/>
            <person name="Sun Y."/>
            <person name="Le M."/>
            <person name="Wang Q."/>
            <person name="Wei S."/>
            <person name="Zheng Y."/>
            <person name="Lin W."/>
            <person name="Duan Y."/>
            <person name="Cao H."/>
            <person name="Xiong S."/>
            <person name="Wang X."/>
            <person name="Wei L."/>
            <person name="Li C."/>
            <person name="Ma Q."/>
            <person name="Ju M."/>
            <person name="Zhao R."/>
            <person name="Li G."/>
            <person name="Mu C."/>
            <person name="Tian Q."/>
            <person name="Mei H."/>
            <person name="Zhang T."/>
            <person name="Gao T."/>
            <person name="Zhang H."/>
        </authorList>
    </citation>
    <scope>NUCLEOTIDE SEQUENCE</scope>
    <source>
        <strain evidence="2">G02</strain>
    </source>
</reference>
<gene>
    <name evidence="2" type="ORF">Sradi_4430700</name>
</gene>
<reference evidence="2" key="1">
    <citation type="submission" date="2020-06" db="EMBL/GenBank/DDBJ databases">
        <authorList>
            <person name="Li T."/>
            <person name="Hu X."/>
            <person name="Zhang T."/>
            <person name="Song X."/>
            <person name="Zhang H."/>
            <person name="Dai N."/>
            <person name="Sheng W."/>
            <person name="Hou X."/>
            <person name="Wei L."/>
        </authorList>
    </citation>
    <scope>NUCLEOTIDE SEQUENCE</scope>
    <source>
        <strain evidence="2">G02</strain>
        <tissue evidence="2">Leaf</tissue>
    </source>
</reference>
<accession>A0AAW2NQB2</accession>
<sequence length="95" mass="10675">MNKSAHASLPQGILRGRHPSYKKPCLPHRHKNPPSWRRPSPSSRYLGPFSRGLVSSVPCRHLSPPPRRHLSLAIGGHLILPPARFLSPIPRRHPL</sequence>
<dbReference type="AlphaFoldDB" id="A0AAW2NQB2"/>
<name>A0AAW2NQB2_SESRA</name>